<feature type="transmembrane region" description="Helical" evidence="1">
    <location>
        <begin position="89"/>
        <end position="111"/>
    </location>
</feature>
<feature type="transmembrane region" description="Helical" evidence="1">
    <location>
        <begin position="132"/>
        <end position="154"/>
    </location>
</feature>
<feature type="transmembrane region" description="Helical" evidence="1">
    <location>
        <begin position="174"/>
        <end position="190"/>
    </location>
</feature>
<feature type="transmembrane region" description="Helical" evidence="1">
    <location>
        <begin position="39"/>
        <end position="60"/>
    </location>
</feature>
<dbReference type="Proteomes" id="UP000177141">
    <property type="component" value="Unassembled WGS sequence"/>
</dbReference>
<gene>
    <name evidence="2" type="ORF">A3A93_05705</name>
</gene>
<organism evidence="2 3">
    <name type="scientific">Candidatus Roizmanbacteria bacterium RIFCSPLOWO2_01_FULL_38_12</name>
    <dbReference type="NCBI Taxonomy" id="1802061"/>
    <lineage>
        <taxon>Bacteria</taxon>
        <taxon>Candidatus Roizmaniibacteriota</taxon>
    </lineage>
</organism>
<keyword evidence="1" id="KW-1133">Transmembrane helix</keyword>
<dbReference type="AlphaFoldDB" id="A0A1F7IV64"/>
<feature type="transmembrane region" description="Helical" evidence="1">
    <location>
        <begin position="234"/>
        <end position="256"/>
    </location>
</feature>
<reference evidence="2 3" key="1">
    <citation type="journal article" date="2016" name="Nat. Commun.">
        <title>Thousands of microbial genomes shed light on interconnected biogeochemical processes in an aquifer system.</title>
        <authorList>
            <person name="Anantharaman K."/>
            <person name="Brown C.T."/>
            <person name="Hug L.A."/>
            <person name="Sharon I."/>
            <person name="Castelle C.J."/>
            <person name="Probst A.J."/>
            <person name="Thomas B.C."/>
            <person name="Singh A."/>
            <person name="Wilkins M.J."/>
            <person name="Karaoz U."/>
            <person name="Brodie E.L."/>
            <person name="Williams K.H."/>
            <person name="Hubbard S.S."/>
            <person name="Banfield J.F."/>
        </authorList>
    </citation>
    <scope>NUCLEOTIDE SEQUENCE [LARGE SCALE GENOMIC DNA]</scope>
</reference>
<keyword evidence="1" id="KW-0472">Membrane</keyword>
<accession>A0A1F7IV64</accession>
<feature type="transmembrane region" description="Helical" evidence="1">
    <location>
        <begin position="268"/>
        <end position="290"/>
    </location>
</feature>
<name>A0A1F7IV64_9BACT</name>
<evidence type="ECO:0000256" key="1">
    <source>
        <dbReference type="SAM" id="Phobius"/>
    </source>
</evidence>
<evidence type="ECO:0000313" key="2">
    <source>
        <dbReference type="EMBL" id="OGK47260.1"/>
    </source>
</evidence>
<dbReference type="STRING" id="1802061.A3A93_05705"/>
<feature type="transmembrane region" description="Helical" evidence="1">
    <location>
        <begin position="202"/>
        <end position="222"/>
    </location>
</feature>
<comment type="caution">
    <text evidence="2">The sequence shown here is derived from an EMBL/GenBank/DDBJ whole genome shotgun (WGS) entry which is preliminary data.</text>
</comment>
<dbReference type="Pfam" id="PF13687">
    <property type="entry name" value="DUF4153"/>
    <property type="match status" value="1"/>
</dbReference>
<proteinExistence type="predicted"/>
<dbReference type="InterPro" id="IPR025291">
    <property type="entry name" value="DUF4153"/>
</dbReference>
<evidence type="ECO:0000313" key="3">
    <source>
        <dbReference type="Proteomes" id="UP000177141"/>
    </source>
</evidence>
<sequence>MFLSPVVLLFRLLPLKHSYTLRLGDKHTQIKNRMFTFEMLISVIITIVMILIVVPILSFANPIFARMVEAVIDALRIQNFIDYLANLEVGIYIVRIILFLFLSFSLPRIVVFMDKGEKLGISMPSFSSLNLLIPKITLSVIIAFFFVAQLQLYTADAANLAQLGYTHSQLTREVFAQLAVVSMIIFLLAYNDTMRSKLRKIMTYMLVAEGIFLTLMAFKSVYDYSFMFGFTFKRLYGYAAVIWMIGIFGSFAYIYLKNIPVLRFVQTMVLWTALILIGINIVNFDSMIVYHSRARTGQGTDYIYILTQVSADAHHHRVILEDYIKEHGKKDSTDLWVLQVMKYKIEALRKEYEQKFDWRGFNLARFNAWRMSRDVDF</sequence>
<protein>
    <submittedName>
        <fullName evidence="2">Uncharacterized protein</fullName>
    </submittedName>
</protein>
<dbReference type="EMBL" id="MGAL01000034">
    <property type="protein sequence ID" value="OGK47260.1"/>
    <property type="molecule type" value="Genomic_DNA"/>
</dbReference>
<keyword evidence="1" id="KW-0812">Transmembrane</keyword>